<evidence type="ECO:0000256" key="5">
    <source>
        <dbReference type="ARBA" id="ARBA00022989"/>
    </source>
</evidence>
<feature type="domain" description="Cation/H+ exchanger transmembrane" evidence="8">
    <location>
        <begin position="12"/>
        <end position="359"/>
    </location>
</feature>
<feature type="transmembrane region" description="Helical" evidence="7">
    <location>
        <begin position="146"/>
        <end position="168"/>
    </location>
</feature>
<dbReference type="eggNOG" id="COG0475">
    <property type="taxonomic scope" value="Bacteria"/>
</dbReference>
<dbReference type="PANTHER" id="PTHR42751:SF3">
    <property type="entry name" value="SODIUM_GLUTAMATE SYMPORTER"/>
    <property type="match status" value="1"/>
</dbReference>
<feature type="transmembrane region" description="Helical" evidence="7">
    <location>
        <begin position="214"/>
        <end position="232"/>
    </location>
</feature>
<reference evidence="9 10" key="1">
    <citation type="submission" date="2008-04" db="EMBL/GenBank/DDBJ databases">
        <title>Complete sequence of chromosome of Natranaerobius thermophilus JW/NM-WN-LF.</title>
        <authorList>
            <consortium name="US DOE Joint Genome Institute"/>
            <person name="Copeland A."/>
            <person name="Lucas S."/>
            <person name="Lapidus A."/>
            <person name="Glavina del Rio T."/>
            <person name="Dalin E."/>
            <person name="Tice H."/>
            <person name="Bruce D."/>
            <person name="Goodwin L."/>
            <person name="Pitluck S."/>
            <person name="Chertkov O."/>
            <person name="Brettin T."/>
            <person name="Detter J.C."/>
            <person name="Han C."/>
            <person name="Kuske C.R."/>
            <person name="Schmutz J."/>
            <person name="Larimer F."/>
            <person name="Land M."/>
            <person name="Hauser L."/>
            <person name="Kyrpides N."/>
            <person name="Lykidis A."/>
            <person name="Mesbah N.M."/>
            <person name="Wiegel J."/>
        </authorList>
    </citation>
    <scope>NUCLEOTIDE SEQUENCE [LARGE SCALE GENOMIC DNA]</scope>
    <source>
        <strain evidence="10">ATCC BAA-1301 / DSM 18059 / JW/NM-WN-LF</strain>
    </source>
</reference>
<feature type="transmembrane region" description="Helical" evidence="7">
    <location>
        <begin position="33"/>
        <end position="51"/>
    </location>
</feature>
<feature type="transmembrane region" description="Helical" evidence="7">
    <location>
        <begin position="293"/>
        <end position="315"/>
    </location>
</feature>
<feature type="transmembrane region" description="Helical" evidence="7">
    <location>
        <begin position="58"/>
        <end position="77"/>
    </location>
</feature>
<feature type="transmembrane region" description="Helical" evidence="7">
    <location>
        <begin position="267"/>
        <end position="287"/>
    </location>
</feature>
<feature type="transmembrane region" description="Helical" evidence="7">
    <location>
        <begin position="336"/>
        <end position="366"/>
    </location>
</feature>
<evidence type="ECO:0000259" key="8">
    <source>
        <dbReference type="Pfam" id="PF00999"/>
    </source>
</evidence>
<dbReference type="EMBL" id="CP001034">
    <property type="protein sequence ID" value="ACB84476.1"/>
    <property type="molecule type" value="Genomic_DNA"/>
</dbReference>
<protein>
    <submittedName>
        <fullName evidence="9">Sodium/hydrogen exchanger</fullName>
    </submittedName>
</protein>
<evidence type="ECO:0000256" key="2">
    <source>
        <dbReference type="ARBA" id="ARBA00005551"/>
    </source>
</evidence>
<dbReference type="InParanoid" id="B2A8B0"/>
<organism evidence="9 10">
    <name type="scientific">Natranaerobius thermophilus (strain ATCC BAA-1301 / DSM 18059 / JW/NM-WN-LF)</name>
    <dbReference type="NCBI Taxonomy" id="457570"/>
    <lineage>
        <taxon>Bacteria</taxon>
        <taxon>Bacillati</taxon>
        <taxon>Bacillota</taxon>
        <taxon>Clostridia</taxon>
        <taxon>Natranaerobiales</taxon>
        <taxon>Natranaerobiaceae</taxon>
        <taxon>Natranaerobius</taxon>
    </lineage>
</organism>
<evidence type="ECO:0000256" key="7">
    <source>
        <dbReference type="SAM" id="Phobius"/>
    </source>
</evidence>
<evidence type="ECO:0000256" key="3">
    <source>
        <dbReference type="ARBA" id="ARBA00022448"/>
    </source>
</evidence>
<dbReference type="GO" id="GO:0015297">
    <property type="term" value="F:antiporter activity"/>
    <property type="evidence" value="ECO:0007669"/>
    <property type="project" value="InterPro"/>
</dbReference>
<dbReference type="Proteomes" id="UP000001683">
    <property type="component" value="Chromosome"/>
</dbReference>
<feature type="transmembrane region" description="Helical" evidence="7">
    <location>
        <begin position="174"/>
        <end position="194"/>
    </location>
</feature>
<dbReference type="InterPro" id="IPR038770">
    <property type="entry name" value="Na+/solute_symporter_sf"/>
</dbReference>
<accession>B2A8B0</accession>
<comment type="subcellular location">
    <subcellularLocation>
        <location evidence="1">Membrane</location>
        <topology evidence="1">Multi-pass membrane protein</topology>
    </subcellularLocation>
</comment>
<dbReference type="KEGG" id="nth:Nther_0891"/>
<dbReference type="RefSeq" id="WP_012447354.1">
    <property type="nucleotide sequence ID" value="NC_010718.1"/>
</dbReference>
<evidence type="ECO:0000313" key="9">
    <source>
        <dbReference type="EMBL" id="ACB84476.1"/>
    </source>
</evidence>
<proteinExistence type="inferred from homology"/>
<dbReference type="AlphaFoldDB" id="B2A8B0"/>
<dbReference type="GO" id="GO:1902600">
    <property type="term" value="P:proton transmembrane transport"/>
    <property type="evidence" value="ECO:0007669"/>
    <property type="project" value="InterPro"/>
</dbReference>
<feature type="transmembrane region" description="Helical" evidence="7">
    <location>
        <begin position="97"/>
        <end position="121"/>
    </location>
</feature>
<dbReference type="PANTHER" id="PTHR42751">
    <property type="entry name" value="SODIUM/HYDROGEN EXCHANGER FAMILY/TRKA DOMAIN PROTEIN"/>
    <property type="match status" value="1"/>
</dbReference>
<name>B2A8B0_NATTJ</name>
<dbReference type="GO" id="GO:0016020">
    <property type="term" value="C:membrane"/>
    <property type="evidence" value="ECO:0007669"/>
    <property type="project" value="UniProtKB-SubCell"/>
</dbReference>
<sequence length="381" mass="42020">MQFILLAGGLLLFLLFIISHSFSKLHIPTLLSYIFLGLLLSGFLAHPEIAVIHDIAQIGIVLLFFLLGLKFPLNHLINISKRIWKVGTLDIILNFGVSFGITYVLGFGVIDALIIGGVCYATSSSITMKALEETDREHTPEAEFKLALLIFEDIAAPVIVSILTALTVEGQVQLASVIIILGKAILMTIVSIFVARYVFKKLELFFYRYLETDYMPLLIMSIIFLVSGIAVYLELSKLLGAFLAGVMISETLTGEDIDKNITPIKNILLPFFFFWFGTSISFEAGLIHPLALVVLIIWSLVAKFIIGLYGGRIYGLSAKSSLRAGFSLTQRGEFSVIIASLAGPAVLTFSGVYIIITALIGLVFFYKATELSDYFYRITTK</sequence>
<reference evidence="9 10" key="2">
    <citation type="journal article" date="2011" name="J. Bacteriol.">
        <title>Complete genome sequence of the anaerobic, halophilic alkalithermophile Natranaerobius thermophilus JW/NM-WN-LF.</title>
        <authorList>
            <person name="Zhao B."/>
            <person name="Mesbah N.M."/>
            <person name="Dalin E."/>
            <person name="Goodwin L."/>
            <person name="Nolan M."/>
            <person name="Pitluck S."/>
            <person name="Chertkov O."/>
            <person name="Brettin T.S."/>
            <person name="Han J."/>
            <person name="Larimer F.W."/>
            <person name="Land M.L."/>
            <person name="Hauser L."/>
            <person name="Kyrpides N."/>
            <person name="Wiegel J."/>
        </authorList>
    </citation>
    <scope>NUCLEOTIDE SEQUENCE [LARGE SCALE GENOMIC DNA]</scope>
    <source>
        <strain evidence="10">ATCC BAA-1301 / DSM 18059 / JW/NM-WN-LF</strain>
    </source>
</reference>
<gene>
    <name evidence="9" type="ordered locus">Nther_0891</name>
</gene>
<evidence type="ECO:0000256" key="6">
    <source>
        <dbReference type="ARBA" id="ARBA00023136"/>
    </source>
</evidence>
<dbReference type="STRING" id="457570.Nther_0891"/>
<evidence type="ECO:0000256" key="4">
    <source>
        <dbReference type="ARBA" id="ARBA00022692"/>
    </source>
</evidence>
<keyword evidence="6 7" id="KW-0472">Membrane</keyword>
<comment type="similarity">
    <text evidence="2">Belongs to the monovalent cation:proton antiporter 2 (CPA2) transporter (TC 2.A.37) family.</text>
</comment>
<dbReference type="OrthoDB" id="9781411at2"/>
<keyword evidence="3" id="KW-0813">Transport</keyword>
<dbReference type="Gene3D" id="1.20.1530.20">
    <property type="match status" value="1"/>
</dbReference>
<dbReference type="Pfam" id="PF00999">
    <property type="entry name" value="Na_H_Exchanger"/>
    <property type="match status" value="1"/>
</dbReference>
<keyword evidence="5 7" id="KW-1133">Transmembrane helix</keyword>
<keyword evidence="4 7" id="KW-0812">Transmembrane</keyword>
<dbReference type="FunCoup" id="B2A8B0">
    <property type="interactions" value="268"/>
</dbReference>
<evidence type="ECO:0000313" key="10">
    <source>
        <dbReference type="Proteomes" id="UP000001683"/>
    </source>
</evidence>
<dbReference type="InterPro" id="IPR006153">
    <property type="entry name" value="Cation/H_exchanger_TM"/>
</dbReference>
<dbReference type="HOGENOM" id="CLU_005126_4_2_9"/>
<evidence type="ECO:0000256" key="1">
    <source>
        <dbReference type="ARBA" id="ARBA00004141"/>
    </source>
</evidence>
<keyword evidence="10" id="KW-1185">Reference proteome</keyword>